<feature type="repeat" description="HEAT" evidence="2">
    <location>
        <begin position="417"/>
        <end position="454"/>
    </location>
</feature>
<feature type="compositionally biased region" description="Acidic residues" evidence="3">
    <location>
        <begin position="394"/>
        <end position="410"/>
    </location>
</feature>
<evidence type="ECO:0000256" key="1">
    <source>
        <dbReference type="ARBA" id="ARBA00023186"/>
    </source>
</evidence>
<evidence type="ECO:0000256" key="3">
    <source>
        <dbReference type="SAM" id="MobiDB-lite"/>
    </source>
</evidence>
<comment type="caution">
    <text evidence="6">The sequence shown here is derived from an EMBL/GenBank/DDBJ whole genome shotgun (WGS) entry which is preliminary data.</text>
</comment>
<feature type="domain" description="Tubulin-folding cofactor D ARM repeats" evidence="5">
    <location>
        <begin position="338"/>
        <end position="586"/>
    </location>
</feature>
<evidence type="ECO:0000259" key="4">
    <source>
        <dbReference type="Pfam" id="PF12612"/>
    </source>
</evidence>
<dbReference type="InterPro" id="IPR022577">
    <property type="entry name" value="TBCD_C"/>
</dbReference>
<dbReference type="Proteomes" id="UP000019335">
    <property type="component" value="Chromosome 11"/>
</dbReference>
<dbReference type="InterPro" id="IPR033162">
    <property type="entry name" value="TBCD"/>
</dbReference>
<feature type="region of interest" description="Disordered" evidence="3">
    <location>
        <begin position="381"/>
        <end position="410"/>
    </location>
</feature>
<evidence type="ECO:0000313" key="6">
    <source>
        <dbReference type="EMBL" id="EWM25478.1"/>
    </source>
</evidence>
<evidence type="ECO:0000259" key="5">
    <source>
        <dbReference type="Pfam" id="PF25767"/>
    </source>
</evidence>
<dbReference type="Pfam" id="PF25767">
    <property type="entry name" value="ARM_TBCD_2nd"/>
    <property type="match status" value="1"/>
</dbReference>
<dbReference type="OrthoDB" id="10253476at2759"/>
<proteinExistence type="predicted"/>
<name>W7TPR4_9STRA</name>
<evidence type="ECO:0000256" key="2">
    <source>
        <dbReference type="PROSITE-ProRule" id="PRU00103"/>
    </source>
</evidence>
<dbReference type="PROSITE" id="PS50077">
    <property type="entry name" value="HEAT_REPEAT"/>
    <property type="match status" value="1"/>
</dbReference>
<keyword evidence="7" id="KW-1185">Reference proteome</keyword>
<dbReference type="SUPFAM" id="SSF48371">
    <property type="entry name" value="ARM repeat"/>
    <property type="match status" value="1"/>
</dbReference>
<dbReference type="GO" id="GO:0007023">
    <property type="term" value="P:post-chaperonin tubulin folding pathway"/>
    <property type="evidence" value="ECO:0007669"/>
    <property type="project" value="InterPro"/>
</dbReference>
<keyword evidence="1" id="KW-0143">Chaperone</keyword>
<dbReference type="InterPro" id="IPR016024">
    <property type="entry name" value="ARM-type_fold"/>
</dbReference>
<dbReference type="Gene3D" id="1.25.10.10">
    <property type="entry name" value="Leucine-rich Repeat Variant"/>
    <property type="match status" value="2"/>
</dbReference>
<dbReference type="Pfam" id="PF23579">
    <property type="entry name" value="ARM_TBCD"/>
    <property type="match status" value="1"/>
</dbReference>
<evidence type="ECO:0000313" key="7">
    <source>
        <dbReference type="Proteomes" id="UP000019335"/>
    </source>
</evidence>
<dbReference type="Pfam" id="PF12612">
    <property type="entry name" value="TFCD_C"/>
    <property type="match status" value="1"/>
</dbReference>
<dbReference type="InterPro" id="IPR011989">
    <property type="entry name" value="ARM-like"/>
</dbReference>
<feature type="region of interest" description="Disordered" evidence="3">
    <location>
        <begin position="1"/>
        <end position="22"/>
    </location>
</feature>
<dbReference type="PANTHER" id="PTHR12658">
    <property type="entry name" value="BETA-TUBULIN COFACTOR D"/>
    <property type="match status" value="1"/>
</dbReference>
<organism evidence="6 7">
    <name type="scientific">Nannochloropsis gaditana</name>
    <dbReference type="NCBI Taxonomy" id="72520"/>
    <lineage>
        <taxon>Eukaryota</taxon>
        <taxon>Sar</taxon>
        <taxon>Stramenopiles</taxon>
        <taxon>Ochrophyta</taxon>
        <taxon>Eustigmatophyceae</taxon>
        <taxon>Eustigmatales</taxon>
        <taxon>Monodopsidaceae</taxon>
        <taxon>Nannochloropsis</taxon>
    </lineage>
</organism>
<dbReference type="GO" id="GO:0005096">
    <property type="term" value="F:GTPase activator activity"/>
    <property type="evidence" value="ECO:0007669"/>
    <property type="project" value="InterPro"/>
</dbReference>
<accession>W7TPR4</accession>
<dbReference type="GO" id="GO:0007021">
    <property type="term" value="P:tubulin complex assembly"/>
    <property type="evidence" value="ECO:0007669"/>
    <property type="project" value="InterPro"/>
</dbReference>
<gene>
    <name evidence="6" type="ORF">Naga_100207g9</name>
</gene>
<reference evidence="6 7" key="1">
    <citation type="journal article" date="2014" name="Mol. Plant">
        <title>Chromosome Scale Genome Assembly and Transcriptome Profiling of Nannochloropsis gaditana in Nitrogen Depletion.</title>
        <authorList>
            <person name="Corteggiani Carpinelli E."/>
            <person name="Telatin A."/>
            <person name="Vitulo N."/>
            <person name="Forcato C."/>
            <person name="D'Angelo M."/>
            <person name="Schiavon R."/>
            <person name="Vezzi A."/>
            <person name="Giacometti G.M."/>
            <person name="Morosinotto T."/>
            <person name="Valle G."/>
        </authorList>
    </citation>
    <scope>NUCLEOTIDE SEQUENCE [LARGE SCALE GENOMIC DNA]</scope>
    <source>
        <strain evidence="6 7">B-31</strain>
    </source>
</reference>
<sequence length="1360" mass="147094">MESCPDDSNNGHDRDEEETSCESTYFVERDEVLARLTLLAGPEPPASLTGELEWLQKVLDKYLEQSTLLDPAMEKMLALTMGRARLIILSWQNKRLAEQVTAPAPSFPFQIFRNAQLDALFAFVYVLCRLRGRKTVITFFPHEATDLEPVLHALQSQDRQDCGLWQTRYILLLWLSMLVLVPFNICSIDSGVDAGQSGRAQSSVTLVGAICDQATEYLRDPGPTREAAAVCLASLLKRPDMECGQLAVFLKWAEGVLGVRDPSAGAEMEERGQRGSGGGGLEATLAAPGEAFLPLGVLQTLSVLLKAGHRQNLLAFLPSLLRCLAQGPSSDLGSLTLSRKLKIKLLQRVALAYLPPRVASWRYRRGQRSLLDNLRSVQEARGGRRLGPERGTEEGGEEEEVEEGKDEEDVPEALEDIVEELLLGLRDRDTVVRWSAAKGLGRIASRLPESYADEVVASVLSSFTESAPDSAWHGGCLALAELARRGSLLPGRLGLAVPVVTRALRYDVRRGQASVGAHVRDAACYVCWAFARAYSPQAMRPYVQRLATGMLLTALFDREINCRRAAAAAFQENVGRQGARNFAHGIAILAAADYFTLGNRQAAYLSIGPAVAHFPPYTRSIIEHLALVKLRHPDPSIRLLGSQALHRMAGLAPSFLLDDILPTLVAQVDALDLCCRHGALLGVAELLLGLSQLPSFLPGETLKAVVAIVPRIEQARLYRGRGGELVREAACRLIECLALALVPLSVKTQLRLLDSLDENLRHPADAVRAHAVAAIRAFTHAYFGRGMDEPSARLQARVVDKYRRLVETDENVAVTRGFLRALGALPARLLFPSFPALLDTIETQLAPNRRVGDEPDAETRRNGILALGEMAETLGVEVSGGGRRGARGMNSAQVHRLISLLLKGTGDYAMDKRGDVGSWVRMAALQGLEKTVTLAGAYLFPYGPGCGLFPRQSCQPLSVSDGVKDARTDDAAATAVGTASIGDAGVGRFASSTSLISPELMTAIVSAVLKQLCEKLDAVRECAGRVLSTILPLARDAEAYSTLLAVFSSEAEGGLSLKGGDSAAVYPRAVRLLGVRAYHEAIVAGLVISVGGLTESVVKASVAAVVEWARQQRLSKRERQEECRSNACEDGHKMPPRLQEFFESLLGLFDAHSGNDRVIMPLLRSLDLFYQKGVLVSRAQAAGWEVGSEDGKHAGKASLSWRLADRLLREVTGCRNVTKLLACLRVALHLLSPLTFRAGQEEEEAGAAALRLILLLLGHRFPRVRKLAAQELYTALLLHDHLLAGGGDAQERVLEALLGAAWEEEDLQALCGVRDEICAVLVLAPLGAGGTVVSRRGLGGRKGAGEELASYAALVKEMGY</sequence>
<dbReference type="EMBL" id="AZIL01000934">
    <property type="protein sequence ID" value="EWM25478.1"/>
    <property type="molecule type" value="Genomic_DNA"/>
</dbReference>
<dbReference type="GO" id="GO:0000226">
    <property type="term" value="P:microtubule cytoskeleton organization"/>
    <property type="evidence" value="ECO:0007669"/>
    <property type="project" value="TreeGrafter"/>
</dbReference>
<feature type="domain" description="Tubulin-folding cofactor D C-terminal" evidence="4">
    <location>
        <begin position="1003"/>
        <end position="1175"/>
    </location>
</feature>
<protein>
    <submittedName>
        <fullName evidence="6">Tubulin-specific chaperone d</fullName>
    </submittedName>
</protein>
<dbReference type="PANTHER" id="PTHR12658:SF0">
    <property type="entry name" value="TUBULIN-SPECIFIC CHAPERONE D"/>
    <property type="match status" value="1"/>
</dbReference>
<dbReference type="InterPro" id="IPR058033">
    <property type="entry name" value="ARM_TBCD_2nd"/>
</dbReference>
<dbReference type="InterPro" id="IPR021133">
    <property type="entry name" value="HEAT_type_2"/>
</dbReference>
<dbReference type="GO" id="GO:0048487">
    <property type="term" value="F:beta-tubulin binding"/>
    <property type="evidence" value="ECO:0007669"/>
    <property type="project" value="InterPro"/>
</dbReference>